<evidence type="ECO:0000259" key="5">
    <source>
        <dbReference type="PROSITE" id="PS50109"/>
    </source>
</evidence>
<dbReference type="Proteomes" id="UP000469734">
    <property type="component" value="Unassembled WGS sequence"/>
</dbReference>
<organism evidence="6 7">
    <name type="scientific">Duganella margarita</name>
    <dbReference type="NCBI Taxonomy" id="2692170"/>
    <lineage>
        <taxon>Bacteria</taxon>
        <taxon>Pseudomonadati</taxon>
        <taxon>Pseudomonadota</taxon>
        <taxon>Betaproteobacteria</taxon>
        <taxon>Burkholderiales</taxon>
        <taxon>Oxalobacteraceae</taxon>
        <taxon>Telluria group</taxon>
        <taxon>Duganella</taxon>
    </lineage>
</organism>
<feature type="region of interest" description="Disordered" evidence="4">
    <location>
        <begin position="207"/>
        <end position="240"/>
    </location>
</feature>
<dbReference type="Pfam" id="PF02518">
    <property type="entry name" value="HATPase_c"/>
    <property type="match status" value="1"/>
</dbReference>
<name>A0A7X4H4F4_9BURK</name>
<evidence type="ECO:0000256" key="2">
    <source>
        <dbReference type="ARBA" id="ARBA00022777"/>
    </source>
</evidence>
<evidence type="ECO:0000256" key="3">
    <source>
        <dbReference type="ARBA" id="ARBA00023012"/>
    </source>
</evidence>
<protein>
    <recommendedName>
        <fullName evidence="5">Histidine kinase domain-containing protein</fullName>
    </recommendedName>
</protein>
<evidence type="ECO:0000313" key="6">
    <source>
        <dbReference type="EMBL" id="MYM75150.1"/>
    </source>
</evidence>
<sequence>MRNSKVFMTPDKLSELLFSERQRERNRIARILHDDFLQQCQMIVLALQSPVADLQAIAEKTGAAMSLGRDLIVELRQPNTSASLKRRIDALARAACAPAGIRFQSRLSAALASQADGFADELFMCLAEAIRNAVRHAGAGRIVVTEEWQAAQAIIRVTDDGCGIPADVLRQTQSGTRFGLHGMRERAASLGARFSIRSDDGSGTTVAFRFRAPSWRSPAGSGPDSSRRMGPSAQRKGSKK</sequence>
<dbReference type="RefSeq" id="WP_161051915.1">
    <property type="nucleotide sequence ID" value="NZ_WWCR01000033.1"/>
</dbReference>
<dbReference type="PANTHER" id="PTHR24421">
    <property type="entry name" value="NITRATE/NITRITE SENSOR PROTEIN NARX-RELATED"/>
    <property type="match status" value="1"/>
</dbReference>
<dbReference type="Gene3D" id="3.30.565.10">
    <property type="entry name" value="Histidine kinase-like ATPase, C-terminal domain"/>
    <property type="match status" value="1"/>
</dbReference>
<keyword evidence="2" id="KW-0418">Kinase</keyword>
<dbReference type="GO" id="GO:0016301">
    <property type="term" value="F:kinase activity"/>
    <property type="evidence" value="ECO:0007669"/>
    <property type="project" value="UniProtKB-KW"/>
</dbReference>
<keyword evidence="1" id="KW-0808">Transferase</keyword>
<dbReference type="EMBL" id="WWCR01000033">
    <property type="protein sequence ID" value="MYM75150.1"/>
    <property type="molecule type" value="Genomic_DNA"/>
</dbReference>
<accession>A0A7X4H4F4</accession>
<dbReference type="GO" id="GO:0000160">
    <property type="term" value="P:phosphorelay signal transduction system"/>
    <property type="evidence" value="ECO:0007669"/>
    <property type="project" value="UniProtKB-KW"/>
</dbReference>
<dbReference type="PROSITE" id="PS50109">
    <property type="entry name" value="HIS_KIN"/>
    <property type="match status" value="1"/>
</dbReference>
<proteinExistence type="predicted"/>
<dbReference type="SUPFAM" id="SSF55874">
    <property type="entry name" value="ATPase domain of HSP90 chaperone/DNA topoisomerase II/histidine kinase"/>
    <property type="match status" value="1"/>
</dbReference>
<keyword evidence="3" id="KW-0902">Two-component regulatory system</keyword>
<reference evidence="6 7" key="1">
    <citation type="submission" date="2019-12" db="EMBL/GenBank/DDBJ databases">
        <title>Novel species isolated from a subtropical stream in China.</title>
        <authorList>
            <person name="Lu H."/>
        </authorList>
    </citation>
    <scope>NUCLEOTIDE SEQUENCE [LARGE SCALE GENOMIC DNA]</scope>
    <source>
        <strain evidence="6 7">FT134W</strain>
    </source>
</reference>
<evidence type="ECO:0000313" key="7">
    <source>
        <dbReference type="Proteomes" id="UP000469734"/>
    </source>
</evidence>
<dbReference type="InterPro" id="IPR050482">
    <property type="entry name" value="Sensor_HK_TwoCompSys"/>
</dbReference>
<dbReference type="InterPro" id="IPR003594">
    <property type="entry name" value="HATPase_dom"/>
</dbReference>
<evidence type="ECO:0000256" key="4">
    <source>
        <dbReference type="SAM" id="MobiDB-lite"/>
    </source>
</evidence>
<dbReference type="AlphaFoldDB" id="A0A7X4H4F4"/>
<evidence type="ECO:0000256" key="1">
    <source>
        <dbReference type="ARBA" id="ARBA00022679"/>
    </source>
</evidence>
<gene>
    <name evidence="6" type="ORF">GTP56_23550</name>
</gene>
<dbReference type="InterPro" id="IPR036890">
    <property type="entry name" value="HATPase_C_sf"/>
</dbReference>
<comment type="caution">
    <text evidence="6">The sequence shown here is derived from an EMBL/GenBank/DDBJ whole genome shotgun (WGS) entry which is preliminary data.</text>
</comment>
<dbReference type="SMART" id="SM00387">
    <property type="entry name" value="HATPase_c"/>
    <property type="match status" value="1"/>
</dbReference>
<dbReference type="CDD" id="cd16917">
    <property type="entry name" value="HATPase_UhpB-NarQ-NarX-like"/>
    <property type="match status" value="1"/>
</dbReference>
<feature type="domain" description="Histidine kinase" evidence="5">
    <location>
        <begin position="120"/>
        <end position="214"/>
    </location>
</feature>
<dbReference type="InterPro" id="IPR005467">
    <property type="entry name" value="His_kinase_dom"/>
</dbReference>